<protein>
    <submittedName>
        <fullName evidence="4">CBS domain-containing protein</fullName>
    </submittedName>
</protein>
<dbReference type="SUPFAM" id="SSF54631">
    <property type="entry name" value="CBS-domain pair"/>
    <property type="match status" value="1"/>
</dbReference>
<evidence type="ECO:0000313" key="4">
    <source>
        <dbReference type="EMBL" id="MXU65877.1"/>
    </source>
</evidence>
<evidence type="ECO:0000313" key="5">
    <source>
        <dbReference type="Proteomes" id="UP000436016"/>
    </source>
</evidence>
<sequence length="144" mass="15393">MIVSQILSAKPDHDILTISRKAALHDAAKILSEKKIGALIVTEDGKSVDGILSERDIVREIGKRGPDCLDDTVEAVMTPSVIGCQKSDSVLSVLEKMTSGRFRHMPVIDGGKMIGVISIGDAVKARISEIEMENTALADMIAGH</sequence>
<dbReference type="InterPro" id="IPR044725">
    <property type="entry name" value="CBSX3_CBS_dom"/>
</dbReference>
<keyword evidence="5" id="KW-1185">Reference proteome</keyword>
<gene>
    <name evidence="4" type="ORF">GSH16_10480</name>
</gene>
<dbReference type="Pfam" id="PF00571">
    <property type="entry name" value="CBS"/>
    <property type="match status" value="2"/>
</dbReference>
<organism evidence="4 5">
    <name type="scientific">Oceanomicrobium pacificus</name>
    <dbReference type="NCBI Taxonomy" id="2692916"/>
    <lineage>
        <taxon>Bacteria</taxon>
        <taxon>Pseudomonadati</taxon>
        <taxon>Pseudomonadota</taxon>
        <taxon>Alphaproteobacteria</taxon>
        <taxon>Rhodobacterales</taxon>
        <taxon>Paracoccaceae</taxon>
        <taxon>Oceanomicrobium</taxon>
    </lineage>
</organism>
<comment type="caution">
    <text evidence="4">The sequence shown here is derived from an EMBL/GenBank/DDBJ whole genome shotgun (WGS) entry which is preliminary data.</text>
</comment>
<evidence type="ECO:0000259" key="3">
    <source>
        <dbReference type="PROSITE" id="PS51371"/>
    </source>
</evidence>
<dbReference type="AlphaFoldDB" id="A0A6B0TMX0"/>
<accession>A0A6B0TMX0</accession>
<dbReference type="InterPro" id="IPR000644">
    <property type="entry name" value="CBS_dom"/>
</dbReference>
<reference evidence="4 5" key="1">
    <citation type="submission" date="2019-12" db="EMBL/GenBank/DDBJ databases">
        <title>Strain KN286 was isolated from seawater, which was collected from Caroline Seamount in the tropical western Pacific.</title>
        <authorList>
            <person name="Wang Q."/>
        </authorList>
    </citation>
    <scope>NUCLEOTIDE SEQUENCE [LARGE SCALE GENOMIC DNA]</scope>
    <source>
        <strain evidence="4 5">KN286</strain>
    </source>
</reference>
<dbReference type="EMBL" id="WUWG01000003">
    <property type="protein sequence ID" value="MXU65877.1"/>
    <property type="molecule type" value="Genomic_DNA"/>
</dbReference>
<dbReference type="InterPro" id="IPR051257">
    <property type="entry name" value="Diverse_CBS-Domain"/>
</dbReference>
<dbReference type="CDD" id="cd04623">
    <property type="entry name" value="CBS_pair_bac_euk"/>
    <property type="match status" value="1"/>
</dbReference>
<feature type="domain" description="CBS" evidence="3">
    <location>
        <begin position="77"/>
        <end position="132"/>
    </location>
</feature>
<feature type="domain" description="CBS" evidence="3">
    <location>
        <begin position="9"/>
        <end position="68"/>
    </location>
</feature>
<dbReference type="PROSITE" id="PS51371">
    <property type="entry name" value="CBS"/>
    <property type="match status" value="2"/>
</dbReference>
<dbReference type="PANTHER" id="PTHR43080:SF2">
    <property type="entry name" value="CBS DOMAIN-CONTAINING PROTEIN"/>
    <property type="match status" value="1"/>
</dbReference>
<dbReference type="Proteomes" id="UP000436016">
    <property type="component" value="Unassembled WGS sequence"/>
</dbReference>
<dbReference type="Gene3D" id="3.10.580.10">
    <property type="entry name" value="CBS-domain"/>
    <property type="match status" value="1"/>
</dbReference>
<dbReference type="SMART" id="SM00116">
    <property type="entry name" value="CBS"/>
    <property type="match status" value="2"/>
</dbReference>
<evidence type="ECO:0000256" key="1">
    <source>
        <dbReference type="ARBA" id="ARBA00023122"/>
    </source>
</evidence>
<dbReference type="PANTHER" id="PTHR43080">
    <property type="entry name" value="CBS DOMAIN-CONTAINING PROTEIN CBSX3, MITOCHONDRIAL"/>
    <property type="match status" value="1"/>
</dbReference>
<dbReference type="InterPro" id="IPR046342">
    <property type="entry name" value="CBS_dom_sf"/>
</dbReference>
<dbReference type="RefSeq" id="WP_160854751.1">
    <property type="nucleotide sequence ID" value="NZ_WUWG01000003.1"/>
</dbReference>
<evidence type="ECO:0000256" key="2">
    <source>
        <dbReference type="PROSITE-ProRule" id="PRU00703"/>
    </source>
</evidence>
<keyword evidence="1 2" id="KW-0129">CBS domain</keyword>
<proteinExistence type="predicted"/>
<name>A0A6B0TMX0_9RHOB</name>